<organism evidence="1 2">
    <name type="scientific">Mythimna loreyi</name>
    <dbReference type="NCBI Taxonomy" id="667449"/>
    <lineage>
        <taxon>Eukaryota</taxon>
        <taxon>Metazoa</taxon>
        <taxon>Ecdysozoa</taxon>
        <taxon>Arthropoda</taxon>
        <taxon>Hexapoda</taxon>
        <taxon>Insecta</taxon>
        <taxon>Pterygota</taxon>
        <taxon>Neoptera</taxon>
        <taxon>Endopterygota</taxon>
        <taxon>Lepidoptera</taxon>
        <taxon>Glossata</taxon>
        <taxon>Ditrysia</taxon>
        <taxon>Noctuoidea</taxon>
        <taxon>Noctuidae</taxon>
        <taxon>Noctuinae</taxon>
        <taxon>Hadenini</taxon>
        <taxon>Mythimna</taxon>
    </lineage>
</organism>
<reference evidence="1" key="1">
    <citation type="submission" date="2023-03" db="EMBL/GenBank/DDBJ databases">
        <title>Chromosome-level genomes of two armyworms, Mythimna separata and Mythimna loreyi, provide insights into the biosynthesis and reception of sex pheromones.</title>
        <authorList>
            <person name="Zhao H."/>
        </authorList>
    </citation>
    <scope>NUCLEOTIDE SEQUENCE</scope>
    <source>
        <strain evidence="1">BeijingLab</strain>
    </source>
</reference>
<comment type="caution">
    <text evidence="1">The sequence shown here is derived from an EMBL/GenBank/DDBJ whole genome shotgun (WGS) entry which is preliminary data.</text>
</comment>
<evidence type="ECO:0000313" key="2">
    <source>
        <dbReference type="Proteomes" id="UP001231649"/>
    </source>
</evidence>
<accession>A0ACC2QSK9</accession>
<proteinExistence type="predicted"/>
<evidence type="ECO:0000313" key="1">
    <source>
        <dbReference type="EMBL" id="KAJ8724580.1"/>
    </source>
</evidence>
<dbReference type="EMBL" id="CM056784">
    <property type="protein sequence ID" value="KAJ8724580.1"/>
    <property type="molecule type" value="Genomic_DNA"/>
</dbReference>
<dbReference type="Proteomes" id="UP001231649">
    <property type="component" value="Chromosome 8"/>
</dbReference>
<gene>
    <name evidence="1" type="ORF">PYW08_016054</name>
</gene>
<sequence length="343" mass="40152">MWKRIVAQIYFLTFLRVVNSCQCEVNHTDGAIGKRQLEEQTTTENFEKTTENNEIVDTSYYMSVTTMPHSMFFESNETTTETQETENNVRHTITAENTKGDTMFDFFDRSSETVEPMLNGQDITFETNDYGKTDIKETATESVQVVRKPGKKPRDELWKKCRQYKNGDSFDLKKMADVWQVVYYRLANKLKCFKLHIKQVTLKDQKRYARVYGNFNDTVFWNRCYLEITSNEKEHRGRRHFLQGTQADKGIMENVIIDEEHCKNTTYLTLHRESGDQWLVIGKLLVMRDCVNGDYVVFTKVPLQPRKADIMDALKKFGLNHPNGTMACNVEKSWLKYDEGTFS</sequence>
<protein>
    <submittedName>
        <fullName evidence="1">Uncharacterized protein</fullName>
    </submittedName>
</protein>
<keyword evidence="2" id="KW-1185">Reference proteome</keyword>
<name>A0ACC2QSK9_9NEOP</name>